<dbReference type="Proteomes" id="UP000186806">
    <property type="component" value="Unassembled WGS sequence"/>
</dbReference>
<name>A0A1Q8TBC6_9GAMM</name>
<keyword evidence="1" id="KW-0732">Signal</keyword>
<dbReference type="AlphaFoldDB" id="A0A1Q8TBC6"/>
<feature type="signal peptide" evidence="1">
    <location>
        <begin position="1"/>
        <end position="25"/>
    </location>
</feature>
<accession>A0A1Q8TBC6</accession>
<organism evidence="2 3">
    <name type="scientific">Chromohalobacter japonicus</name>
    <dbReference type="NCBI Taxonomy" id="223900"/>
    <lineage>
        <taxon>Bacteria</taxon>
        <taxon>Pseudomonadati</taxon>
        <taxon>Pseudomonadota</taxon>
        <taxon>Gammaproteobacteria</taxon>
        <taxon>Oceanospirillales</taxon>
        <taxon>Halomonadaceae</taxon>
        <taxon>Chromohalobacter</taxon>
    </lineage>
</organism>
<dbReference type="Pfam" id="PF03922">
    <property type="entry name" value="OmpW"/>
    <property type="match status" value="1"/>
</dbReference>
<evidence type="ECO:0000313" key="2">
    <source>
        <dbReference type="EMBL" id="OLO10993.1"/>
    </source>
</evidence>
<sequence>MTKTKLFSALVLAGTCAFGTQAALAYDAGDFFVRGDIAKSDMDDSHVDDESGFMGSIGYLFHDKMGVALSSSEKFEHDFSANGVDGDFEQRPINLTLQYYPLGGTDSRVQPYAGAGVNYTKFSSENLANGQSADMDESWGAVGELGVDLFVTENLAFNGFASYTDVDSDIDINGSSAGSVDLDPVTVGGGLSYRF</sequence>
<dbReference type="RefSeq" id="WP_075369650.1">
    <property type="nucleotide sequence ID" value="NZ_MSDQ01000029.1"/>
</dbReference>
<proteinExistence type="predicted"/>
<gene>
    <name evidence="2" type="ORF">BTW10_12255</name>
</gene>
<comment type="caution">
    <text evidence="2">The sequence shown here is derived from an EMBL/GenBank/DDBJ whole genome shotgun (WGS) entry which is preliminary data.</text>
</comment>
<dbReference type="PANTHER" id="PTHR36920">
    <property type="match status" value="1"/>
</dbReference>
<protein>
    <recommendedName>
        <fullName evidence="4">OmpW family protein</fullName>
    </recommendedName>
</protein>
<feature type="chain" id="PRO_5012728701" description="OmpW family protein" evidence="1">
    <location>
        <begin position="26"/>
        <end position="195"/>
    </location>
</feature>
<dbReference type="GO" id="GO:0055085">
    <property type="term" value="P:transmembrane transport"/>
    <property type="evidence" value="ECO:0007669"/>
    <property type="project" value="TreeGrafter"/>
</dbReference>
<dbReference type="PANTHER" id="PTHR36920:SF1">
    <property type="entry name" value="OUTER MEMBRANE PROTEIN W"/>
    <property type="match status" value="1"/>
</dbReference>
<dbReference type="GO" id="GO:0019867">
    <property type="term" value="C:outer membrane"/>
    <property type="evidence" value="ECO:0007669"/>
    <property type="project" value="InterPro"/>
</dbReference>
<dbReference type="InterPro" id="IPR005618">
    <property type="entry name" value="OMPW"/>
</dbReference>
<evidence type="ECO:0008006" key="4">
    <source>
        <dbReference type="Google" id="ProtNLM"/>
    </source>
</evidence>
<dbReference type="SUPFAM" id="SSF56925">
    <property type="entry name" value="OMPA-like"/>
    <property type="match status" value="1"/>
</dbReference>
<keyword evidence="3" id="KW-1185">Reference proteome</keyword>
<dbReference type="InterPro" id="IPR011250">
    <property type="entry name" value="OMP/PagP_B-barrel"/>
</dbReference>
<dbReference type="Gene3D" id="2.40.160.20">
    <property type="match status" value="1"/>
</dbReference>
<evidence type="ECO:0000256" key="1">
    <source>
        <dbReference type="SAM" id="SignalP"/>
    </source>
</evidence>
<evidence type="ECO:0000313" key="3">
    <source>
        <dbReference type="Proteomes" id="UP000186806"/>
    </source>
</evidence>
<dbReference type="EMBL" id="MSDQ01000029">
    <property type="protein sequence ID" value="OLO10993.1"/>
    <property type="molecule type" value="Genomic_DNA"/>
</dbReference>
<reference evidence="2 3" key="1">
    <citation type="submission" date="2016-12" db="EMBL/GenBank/DDBJ databases">
        <title>Draft genome sequences of strains Salinicola socius SMB35, Salinicola sp. MH3R3-1 and Chromohalobacter sp. SMB17 from the Verkhnekamsk potash mining region of Russia.</title>
        <authorList>
            <person name="Mavrodi D.V."/>
            <person name="Olsson B.E."/>
            <person name="Korsakova E.S."/>
            <person name="Pyankova A."/>
            <person name="Mavrodi O.V."/>
            <person name="Plotnikova E.G."/>
        </authorList>
    </citation>
    <scope>NUCLEOTIDE SEQUENCE [LARGE SCALE GENOMIC DNA]</scope>
    <source>
        <strain evidence="2 3">SMB17</strain>
    </source>
</reference>